<dbReference type="InterPro" id="IPR024473">
    <property type="entry name" value="Transposases_IS4_N"/>
</dbReference>
<dbReference type="AlphaFoldDB" id="A0A285I535"/>
<evidence type="ECO:0000313" key="4">
    <source>
        <dbReference type="Proteomes" id="UP000219612"/>
    </source>
</evidence>
<dbReference type="EMBL" id="OBDY01000024">
    <property type="protein sequence ID" value="SNY62725.1"/>
    <property type="molecule type" value="Genomic_DNA"/>
</dbReference>
<feature type="domain" description="Transposase IS4 N-terminal" evidence="1">
    <location>
        <begin position="13"/>
        <end position="78"/>
    </location>
</feature>
<evidence type="ECO:0000313" key="2">
    <source>
        <dbReference type="EMBL" id="SNY43078.1"/>
    </source>
</evidence>
<keyword evidence="4" id="KW-1185">Reference proteome</keyword>
<name>A0A285I535_9ACTN</name>
<proteinExistence type="predicted"/>
<reference evidence="2 4" key="2">
    <citation type="submission" date="2017-09" db="EMBL/GenBank/DDBJ databases">
        <authorList>
            <person name="Ehlers B."/>
            <person name="Leendertz F.H."/>
        </authorList>
    </citation>
    <scope>NUCLEOTIDE SEQUENCE [LARGE SCALE GENOMIC DNA]</scope>
    <source>
        <strain evidence="2 4">CGMCC 4.6857</strain>
    </source>
</reference>
<dbReference type="EMBL" id="OBDY01000006">
    <property type="protein sequence ID" value="SNY43078.1"/>
    <property type="molecule type" value="Genomic_DNA"/>
</dbReference>
<organism evidence="2 4">
    <name type="scientific">Paractinoplanes atraurantiacus</name>
    <dbReference type="NCBI Taxonomy" id="1036182"/>
    <lineage>
        <taxon>Bacteria</taxon>
        <taxon>Bacillati</taxon>
        <taxon>Actinomycetota</taxon>
        <taxon>Actinomycetes</taxon>
        <taxon>Micromonosporales</taxon>
        <taxon>Micromonosporaceae</taxon>
        <taxon>Paractinoplanes</taxon>
    </lineage>
</organism>
<sequence length="94" mass="10579">MVKAARDRLPDRVAIGVLTKTFPPELVDAVIDQAKARELRKRSLPARLTVYFTLAMWLWREHGYEEVLRQLIDGLGWSGAGPDETDVAWSGSIT</sequence>
<accession>A0A285I535</accession>
<gene>
    <name evidence="2" type="ORF">SAMN05421748_106375</name>
    <name evidence="3" type="ORF">SAMN05421748_1241</name>
</gene>
<evidence type="ECO:0000259" key="1">
    <source>
        <dbReference type="Pfam" id="PF13006"/>
    </source>
</evidence>
<feature type="non-terminal residue" evidence="2">
    <location>
        <position position="94"/>
    </location>
</feature>
<dbReference type="Proteomes" id="UP000219612">
    <property type="component" value="Unassembled WGS sequence"/>
</dbReference>
<reference evidence="4" key="1">
    <citation type="submission" date="2017-09" db="EMBL/GenBank/DDBJ databases">
        <authorList>
            <person name="Varghese N."/>
            <person name="Submissions S."/>
        </authorList>
    </citation>
    <scope>NUCLEOTIDE SEQUENCE [LARGE SCALE GENOMIC DNA]</scope>
    <source>
        <strain evidence="4">CGMCC 4.6857</strain>
    </source>
</reference>
<dbReference type="Pfam" id="PF13006">
    <property type="entry name" value="Nterm_IS4"/>
    <property type="match status" value="1"/>
</dbReference>
<evidence type="ECO:0000313" key="3">
    <source>
        <dbReference type="EMBL" id="SNY62725.1"/>
    </source>
</evidence>
<protein>
    <submittedName>
        <fullName evidence="2">Insertion element 4 transposase N-terminal</fullName>
    </submittedName>
</protein>